<feature type="transmembrane region" description="Helical" evidence="1">
    <location>
        <begin position="255"/>
        <end position="275"/>
    </location>
</feature>
<dbReference type="PANTHER" id="PTHR44216">
    <property type="entry name" value="PROTEIN O-MANNOSYL-TRANSFERASE TMTC2"/>
    <property type="match status" value="1"/>
</dbReference>
<feature type="transmembrane region" description="Helical" evidence="1">
    <location>
        <begin position="295"/>
        <end position="315"/>
    </location>
</feature>
<comment type="caution">
    <text evidence="2">The sequence shown here is derived from an EMBL/GenBank/DDBJ whole genome shotgun (WGS) entry which is preliminary data.</text>
</comment>
<reference evidence="2 3" key="1">
    <citation type="journal article" date="2015" name="Nature">
        <title>rRNA introns, odd ribosomes, and small enigmatic genomes across a large radiation of phyla.</title>
        <authorList>
            <person name="Brown C.T."/>
            <person name="Hug L.A."/>
            <person name="Thomas B.C."/>
            <person name="Sharon I."/>
            <person name="Castelle C.J."/>
            <person name="Singh A."/>
            <person name="Wilkins M.J."/>
            <person name="Williams K.H."/>
            <person name="Banfield J.F."/>
        </authorList>
    </citation>
    <scope>NUCLEOTIDE SEQUENCE [LARGE SCALE GENOMIC DNA]</scope>
</reference>
<proteinExistence type="predicted"/>
<keyword evidence="1" id="KW-1133">Transmembrane helix</keyword>
<feature type="transmembrane region" description="Helical" evidence="1">
    <location>
        <begin position="214"/>
        <end position="234"/>
    </location>
</feature>
<dbReference type="InterPro" id="IPR052384">
    <property type="entry name" value="TMTC_O-mannosyltransferase"/>
</dbReference>
<feature type="transmembrane region" description="Helical" evidence="1">
    <location>
        <begin position="123"/>
        <end position="142"/>
    </location>
</feature>
<evidence type="ECO:0000256" key="1">
    <source>
        <dbReference type="SAM" id="Phobius"/>
    </source>
</evidence>
<sequence length="494" mass="57968">MKFFRSTKYLFIILFISFVLYFPSLFTFYTHDDFFLLKISQAGSLKEFLNFFNLTQGPDGLGMYRPLTTQVFYFLAWKLFNFYPLGLHIISFIVFFAVTYLTYRLTKMLLSNFEPRTTDKIPLIAAFLYATSASHFGHLYYLATFQELGMTLFFILSVLFFIEFLEKSDKKHLVFSIMTFILSLLSKETAVVLPMIFIPIYWLMKKQKKNKLKLGELLTSLIPFLLILAVYLYMRVSYYGFATGDSYLWDFSIRRLFNTFGWYGLWAFNLPEMLVDFVGPGLKFNPNLFKFWSKEIIPIFILFSGAVIILLYKVFRNIKNLFTKRNLLNLFIFCIAWFFVTLLPVLFLPLHKFTFYLTLPLIGIVIIISYLLTAKRQYFVASLFMIIWLILSFMTIGLTKKTHWITRGGYTAKNVHDYLLKNKELVSGVKSVAFYDTQEDRDLPWSPTALLKVVLSDQNYFEVFWKGEISASYSSLEGSQEGGIRLKSRQFLGY</sequence>
<name>A0A0G0PGC3_9BACT</name>
<feature type="transmembrane region" description="Helical" evidence="1">
    <location>
        <begin position="177"/>
        <end position="202"/>
    </location>
</feature>
<feature type="transmembrane region" description="Helical" evidence="1">
    <location>
        <begin position="379"/>
        <end position="398"/>
    </location>
</feature>
<dbReference type="Proteomes" id="UP000034325">
    <property type="component" value="Unassembled WGS sequence"/>
</dbReference>
<protein>
    <submittedName>
        <fullName evidence="2">Tetratricopeptide TPR_1 repeat-containing protein</fullName>
    </submittedName>
</protein>
<dbReference type="AlphaFoldDB" id="A0A0G0PGC3"/>
<accession>A0A0G0PGC3</accession>
<keyword evidence="1" id="KW-0472">Membrane</keyword>
<feature type="transmembrane region" description="Helical" evidence="1">
    <location>
        <begin position="148"/>
        <end position="165"/>
    </location>
</feature>
<dbReference type="GO" id="GO:0000030">
    <property type="term" value="F:mannosyltransferase activity"/>
    <property type="evidence" value="ECO:0007669"/>
    <property type="project" value="TreeGrafter"/>
</dbReference>
<gene>
    <name evidence="2" type="ORF">UT23_C0017G0015</name>
</gene>
<feature type="transmembrane region" description="Helical" evidence="1">
    <location>
        <begin position="82"/>
        <end position="103"/>
    </location>
</feature>
<feature type="transmembrane region" description="Helical" evidence="1">
    <location>
        <begin position="353"/>
        <end position="372"/>
    </location>
</feature>
<evidence type="ECO:0000313" key="3">
    <source>
        <dbReference type="Proteomes" id="UP000034325"/>
    </source>
</evidence>
<dbReference type="PANTHER" id="PTHR44216:SF3">
    <property type="entry name" value="PROTEIN O-MANNOSYL-TRANSFERASE TMTC2"/>
    <property type="match status" value="1"/>
</dbReference>
<feature type="transmembrane region" description="Helical" evidence="1">
    <location>
        <begin position="327"/>
        <end position="347"/>
    </location>
</feature>
<dbReference type="GO" id="GO:0035269">
    <property type="term" value="P:protein O-linked glycosylation via mannose"/>
    <property type="evidence" value="ECO:0007669"/>
    <property type="project" value="TreeGrafter"/>
</dbReference>
<feature type="transmembrane region" description="Helical" evidence="1">
    <location>
        <begin position="9"/>
        <end position="29"/>
    </location>
</feature>
<evidence type="ECO:0000313" key="2">
    <source>
        <dbReference type="EMBL" id="KKQ97154.1"/>
    </source>
</evidence>
<organism evidence="2 3">
    <name type="scientific">Candidatus Woesebacteria bacterium GW2011_GWA1_39_12</name>
    <dbReference type="NCBI Taxonomy" id="1618549"/>
    <lineage>
        <taxon>Bacteria</taxon>
        <taxon>Candidatus Woeseibacteriota</taxon>
    </lineage>
</organism>
<dbReference type="EMBL" id="LBWA01000017">
    <property type="protein sequence ID" value="KKQ97154.1"/>
    <property type="molecule type" value="Genomic_DNA"/>
</dbReference>
<keyword evidence="1" id="KW-0812">Transmembrane</keyword>